<dbReference type="RefSeq" id="WP_191737852.1">
    <property type="nucleotide sequence ID" value="NZ_JACYFS010000006.1"/>
</dbReference>
<gene>
    <name evidence="2" type="ORF">IC610_16670</name>
</gene>
<organism evidence="2 3">
    <name type="scientific">Chryseobacterium caseinilyticum</name>
    <dbReference type="NCBI Taxonomy" id="2771428"/>
    <lineage>
        <taxon>Bacteria</taxon>
        <taxon>Pseudomonadati</taxon>
        <taxon>Bacteroidota</taxon>
        <taxon>Flavobacteriia</taxon>
        <taxon>Flavobacteriales</taxon>
        <taxon>Weeksellaceae</taxon>
        <taxon>Chryseobacterium group</taxon>
        <taxon>Chryseobacterium</taxon>
    </lineage>
</organism>
<name>A0ABR8ZFH4_9FLAO</name>
<keyword evidence="1" id="KW-0732">Signal</keyword>
<proteinExistence type="predicted"/>
<evidence type="ECO:0000256" key="1">
    <source>
        <dbReference type="SAM" id="SignalP"/>
    </source>
</evidence>
<keyword evidence="3" id="KW-1185">Reference proteome</keyword>
<feature type="signal peptide" evidence="1">
    <location>
        <begin position="1"/>
        <end position="21"/>
    </location>
</feature>
<reference evidence="2 3" key="1">
    <citation type="submission" date="2020-09" db="EMBL/GenBank/DDBJ databases">
        <title>Genome seq and assembly of Chryseobacterium sp.</title>
        <authorList>
            <person name="Chhetri G."/>
        </authorList>
    </citation>
    <scope>NUCLEOTIDE SEQUENCE [LARGE SCALE GENOMIC DNA]</scope>
    <source>
        <strain evidence="2 3">GCR10</strain>
    </source>
</reference>
<evidence type="ECO:0000313" key="2">
    <source>
        <dbReference type="EMBL" id="MBD8084046.1"/>
    </source>
</evidence>
<dbReference type="Proteomes" id="UP000637299">
    <property type="component" value="Unassembled WGS sequence"/>
</dbReference>
<dbReference type="EMBL" id="JACYFS010000006">
    <property type="protein sequence ID" value="MBD8084046.1"/>
    <property type="molecule type" value="Genomic_DNA"/>
</dbReference>
<accession>A0ABR8ZFH4</accession>
<feature type="chain" id="PRO_5047092007" evidence="1">
    <location>
        <begin position="22"/>
        <end position="153"/>
    </location>
</feature>
<sequence length="153" mass="17417">MKTKILLTLFALFVMMTSMSAQESFKSYELSMIQDILINSSKSSVKKLLKNYDYKFNSTEPADGGTAMHFQGSNNKFVAVFFDESDQIDSVILYLPTNLVSILEADLKNLNFKSSPGDDSNIVWEKRSSDLWCSVLEVDRENKMSAITMSRYF</sequence>
<protein>
    <submittedName>
        <fullName evidence="2">Uncharacterized protein</fullName>
    </submittedName>
</protein>
<evidence type="ECO:0000313" key="3">
    <source>
        <dbReference type="Proteomes" id="UP000637299"/>
    </source>
</evidence>
<comment type="caution">
    <text evidence="2">The sequence shown here is derived from an EMBL/GenBank/DDBJ whole genome shotgun (WGS) entry which is preliminary data.</text>
</comment>